<comment type="caution">
    <text evidence="3">The sequence shown here is derived from an EMBL/GenBank/DDBJ whole genome shotgun (WGS) entry which is preliminary data.</text>
</comment>
<dbReference type="EMBL" id="JAAAIP010001679">
    <property type="protein sequence ID" value="KAG0304685.1"/>
    <property type="molecule type" value="Genomic_DNA"/>
</dbReference>
<dbReference type="Proteomes" id="UP000738325">
    <property type="component" value="Unassembled WGS sequence"/>
</dbReference>
<protein>
    <recommendedName>
        <fullName evidence="5">Transmembrane protein</fullName>
    </recommendedName>
</protein>
<keyword evidence="2" id="KW-0812">Transmembrane</keyword>
<evidence type="ECO:0000256" key="2">
    <source>
        <dbReference type="SAM" id="Phobius"/>
    </source>
</evidence>
<feature type="compositionally biased region" description="Polar residues" evidence="1">
    <location>
        <begin position="420"/>
        <end position="438"/>
    </location>
</feature>
<name>A0A9P6UJC7_9FUNG</name>
<keyword evidence="4" id="KW-1185">Reference proteome</keyword>
<accession>A0A9P6UJC7</accession>
<evidence type="ECO:0000313" key="4">
    <source>
        <dbReference type="Proteomes" id="UP000738325"/>
    </source>
</evidence>
<feature type="transmembrane region" description="Helical" evidence="2">
    <location>
        <begin position="387"/>
        <end position="407"/>
    </location>
</feature>
<proteinExistence type="predicted"/>
<keyword evidence="2" id="KW-0472">Membrane</keyword>
<feature type="region of interest" description="Disordered" evidence="1">
    <location>
        <begin position="416"/>
        <end position="438"/>
    </location>
</feature>
<dbReference type="AlphaFoldDB" id="A0A9P6UJC7"/>
<dbReference type="OrthoDB" id="2444659at2759"/>
<feature type="non-terminal residue" evidence="3">
    <location>
        <position position="1"/>
    </location>
</feature>
<reference evidence="3" key="1">
    <citation type="journal article" date="2020" name="Fungal Divers.">
        <title>Resolving the Mortierellaceae phylogeny through synthesis of multi-gene phylogenetics and phylogenomics.</title>
        <authorList>
            <person name="Vandepol N."/>
            <person name="Liber J."/>
            <person name="Desiro A."/>
            <person name="Na H."/>
            <person name="Kennedy M."/>
            <person name="Barry K."/>
            <person name="Grigoriev I.V."/>
            <person name="Miller A.N."/>
            <person name="O'Donnell K."/>
            <person name="Stajich J.E."/>
            <person name="Bonito G."/>
        </authorList>
    </citation>
    <scope>NUCLEOTIDE SEQUENCE</scope>
    <source>
        <strain evidence="3">REB-010B</strain>
    </source>
</reference>
<keyword evidence="2" id="KW-1133">Transmembrane helix</keyword>
<organism evidence="3 4">
    <name type="scientific">Dissophora globulifera</name>
    <dbReference type="NCBI Taxonomy" id="979702"/>
    <lineage>
        <taxon>Eukaryota</taxon>
        <taxon>Fungi</taxon>
        <taxon>Fungi incertae sedis</taxon>
        <taxon>Mucoromycota</taxon>
        <taxon>Mortierellomycotina</taxon>
        <taxon>Mortierellomycetes</taxon>
        <taxon>Mortierellales</taxon>
        <taxon>Mortierellaceae</taxon>
        <taxon>Dissophora</taxon>
    </lineage>
</organism>
<evidence type="ECO:0000256" key="1">
    <source>
        <dbReference type="SAM" id="MobiDB-lite"/>
    </source>
</evidence>
<gene>
    <name evidence="3" type="ORF">BGZ99_002308</name>
</gene>
<evidence type="ECO:0000313" key="3">
    <source>
        <dbReference type="EMBL" id="KAG0304685.1"/>
    </source>
</evidence>
<evidence type="ECO:0008006" key="5">
    <source>
        <dbReference type="Google" id="ProtNLM"/>
    </source>
</evidence>
<sequence>MGILKLACTASDSNSVWGLTLGTNHSTVNMTEYYGEISYYAIIKSNAYPNPTRNQFTTGYPADLTWSLVSTINAIIVESGAMGVVYKDSYYGYNCAVNSNGVFTFFYTRVNGDSLYPEGYQYDPAGSPSNSSHYLVPETQIGSGAWLRLTVDPKSVWTGYIYNPALFYSSGDAGSTPSLVFAYSESPESTNITFASLSESTKTLNFVGNWTLPSPSYIKSLVYANNQLLVYSMSSSGSFLSTYPFTAATAVAPVPRTFNISAANSCYNGSAFYTGVVSNAFYLICALSSSQPTELYTLDNININGSYISPGQILSDSLQGVTNWNFIIGSDGMGTPAIAVFIKNGYTYLLSMSGFSIGTMSGPSDITIPDTLGGPSRPKSSSPVSTVGLILGILGALAFIVGIAFYINRKRNSDLKRGTDSTTVGKHQAMPSATTGVYTQANNQTEVVSMPDGATQYIIRPVDITATSAPTVTFTGARDADAGHFPQQLFAFQQPVPQDHIPVQQLQFSSHPRPNFVTTVGGDGADNPAQLSG</sequence>